<organism evidence="1">
    <name type="scientific">uncultured Acidimicrobiales bacterium</name>
    <dbReference type="NCBI Taxonomy" id="310071"/>
    <lineage>
        <taxon>Bacteria</taxon>
        <taxon>Bacillati</taxon>
        <taxon>Actinomycetota</taxon>
        <taxon>Acidimicrobiia</taxon>
        <taxon>Acidimicrobiales</taxon>
        <taxon>environmental samples</taxon>
    </lineage>
</organism>
<dbReference type="EMBL" id="CADCSZ010000059">
    <property type="protein sequence ID" value="CAA9226918.1"/>
    <property type="molecule type" value="Genomic_DNA"/>
</dbReference>
<sequence>MSESVVVTLPADVNQVDETGYVWAFLSDADEPDRVRPGALIVAGDSAEPFMARVVDIIEGPEDDRIVHLDVVGVPEQAIAELRHARLITS</sequence>
<accession>A0A6J4HLW0</accession>
<dbReference type="AlphaFoldDB" id="A0A6J4HLW0"/>
<gene>
    <name evidence="1" type="ORF">AVDCRST_MAG76-1013</name>
</gene>
<evidence type="ECO:0000313" key="1">
    <source>
        <dbReference type="EMBL" id="CAA9226918.1"/>
    </source>
</evidence>
<reference evidence="1" key="1">
    <citation type="submission" date="2020-02" db="EMBL/GenBank/DDBJ databases">
        <authorList>
            <person name="Meier V. D."/>
        </authorList>
    </citation>
    <scope>NUCLEOTIDE SEQUENCE</scope>
    <source>
        <strain evidence="1">AVDCRST_MAG76</strain>
    </source>
</reference>
<proteinExistence type="predicted"/>
<name>A0A6J4HLW0_9ACTN</name>
<protein>
    <submittedName>
        <fullName evidence="1">Uncharacterized protein</fullName>
    </submittedName>
</protein>